<feature type="region of interest" description="Disordered" evidence="1">
    <location>
        <begin position="1"/>
        <end position="34"/>
    </location>
</feature>
<name>A0ABD1T6T1_9LAMI</name>
<dbReference type="AlphaFoldDB" id="A0ABD1T6T1"/>
<dbReference type="EMBL" id="JBFOLJ010000009">
    <property type="protein sequence ID" value="KAL2508437.1"/>
    <property type="molecule type" value="Genomic_DNA"/>
</dbReference>
<accession>A0ABD1T6T1</accession>
<evidence type="ECO:0000313" key="3">
    <source>
        <dbReference type="Proteomes" id="UP001604277"/>
    </source>
</evidence>
<organism evidence="2 3">
    <name type="scientific">Forsythia ovata</name>
    <dbReference type="NCBI Taxonomy" id="205694"/>
    <lineage>
        <taxon>Eukaryota</taxon>
        <taxon>Viridiplantae</taxon>
        <taxon>Streptophyta</taxon>
        <taxon>Embryophyta</taxon>
        <taxon>Tracheophyta</taxon>
        <taxon>Spermatophyta</taxon>
        <taxon>Magnoliopsida</taxon>
        <taxon>eudicotyledons</taxon>
        <taxon>Gunneridae</taxon>
        <taxon>Pentapetalae</taxon>
        <taxon>asterids</taxon>
        <taxon>lamiids</taxon>
        <taxon>Lamiales</taxon>
        <taxon>Oleaceae</taxon>
        <taxon>Forsythieae</taxon>
        <taxon>Forsythia</taxon>
    </lineage>
</organism>
<gene>
    <name evidence="2" type="ORF">Fot_32084</name>
</gene>
<evidence type="ECO:0000256" key="1">
    <source>
        <dbReference type="SAM" id="MobiDB-lite"/>
    </source>
</evidence>
<proteinExistence type="predicted"/>
<feature type="compositionally biased region" description="Acidic residues" evidence="1">
    <location>
        <begin position="1"/>
        <end position="11"/>
    </location>
</feature>
<comment type="caution">
    <text evidence="2">The sequence shown here is derived from an EMBL/GenBank/DDBJ whole genome shotgun (WGS) entry which is preliminary data.</text>
</comment>
<protein>
    <submittedName>
        <fullName evidence="2">Uncharacterized protein</fullName>
    </submittedName>
</protein>
<reference evidence="3" key="1">
    <citation type="submission" date="2024-07" db="EMBL/GenBank/DDBJ databases">
        <title>Two chromosome-level genome assemblies of Korean endemic species Abeliophyllum distichum and Forsythia ovata (Oleaceae).</title>
        <authorList>
            <person name="Jang H."/>
        </authorList>
    </citation>
    <scope>NUCLEOTIDE SEQUENCE [LARGE SCALE GENOMIC DNA]</scope>
</reference>
<dbReference type="Proteomes" id="UP001604277">
    <property type="component" value="Unassembled WGS sequence"/>
</dbReference>
<evidence type="ECO:0000313" key="2">
    <source>
        <dbReference type="EMBL" id="KAL2508437.1"/>
    </source>
</evidence>
<sequence>MSEEDVEVLEDDALRRANKPMTHSSKSSHLGEKLGMFPESSSGLALQEEAEFIVSLEFGHIKKVLEERPVDISLDLLNMLLDPTSKVTVVVDSYWTEEWVTYSDQSSPSLKLSAPKAMAA</sequence>
<keyword evidence="3" id="KW-1185">Reference proteome</keyword>